<dbReference type="EMBL" id="JAILXK010000001">
    <property type="protein sequence ID" value="MBY4636981.1"/>
    <property type="molecule type" value="Genomic_DNA"/>
</dbReference>
<comment type="caution">
    <text evidence="1">The sequence shown here is derived from an EMBL/GenBank/DDBJ whole genome shotgun (WGS) entry which is preliminary data.</text>
</comment>
<dbReference type="Proteomes" id="UP001166571">
    <property type="component" value="Unassembled WGS sequence"/>
</dbReference>
<organism evidence="1 2">
    <name type="scientific">Sphingopyxis jiangsuensis</name>
    <dbReference type="NCBI Taxonomy" id="2871171"/>
    <lineage>
        <taxon>Bacteria</taxon>
        <taxon>Pseudomonadati</taxon>
        <taxon>Pseudomonadota</taxon>
        <taxon>Alphaproteobacteria</taxon>
        <taxon>Sphingomonadales</taxon>
        <taxon>Sphingomonadaceae</taxon>
        <taxon>Sphingopyxis</taxon>
    </lineage>
</organism>
<dbReference type="InterPro" id="IPR007420">
    <property type="entry name" value="DUF465"/>
</dbReference>
<dbReference type="Gene3D" id="6.10.280.50">
    <property type="match status" value="1"/>
</dbReference>
<protein>
    <submittedName>
        <fullName evidence="1">DUF465 domain-containing protein</fullName>
    </submittedName>
</protein>
<evidence type="ECO:0000313" key="1">
    <source>
        <dbReference type="EMBL" id="MBY4636981.1"/>
    </source>
</evidence>
<accession>A0ABS7MDZ3</accession>
<dbReference type="Pfam" id="PF04325">
    <property type="entry name" value="DUF465"/>
    <property type="match status" value="1"/>
</dbReference>
<evidence type="ECO:0000313" key="2">
    <source>
        <dbReference type="Proteomes" id="UP001166571"/>
    </source>
</evidence>
<keyword evidence="2" id="KW-1185">Reference proteome</keyword>
<dbReference type="InterPro" id="IPR038444">
    <property type="entry name" value="DUF465_sf"/>
</dbReference>
<sequence length="57" mass="6813">MNPHIYHLSALHRRLDEAVRREARRRGGDPFRLLRLKKLKLAVRDRLSAIMRRRALG</sequence>
<reference evidence="1" key="1">
    <citation type="submission" date="2021-08" db="EMBL/GenBank/DDBJ databases">
        <title>Sphingopyxis panaciterrulae sp. nov., isolated from the surface water of the Yellow Sea.</title>
        <authorList>
            <person name="Gao Z."/>
            <person name="Zhang D."/>
            <person name="Zhang A."/>
        </authorList>
    </citation>
    <scope>NUCLEOTIDE SEQUENCE</scope>
    <source>
        <strain evidence="1">XHP0097</strain>
    </source>
</reference>
<name>A0ABS7MDZ3_9SPHN</name>
<gene>
    <name evidence="1" type="ORF">K5P26_07505</name>
</gene>
<proteinExistence type="predicted"/>